<keyword evidence="1" id="KW-0285">Flavoprotein</keyword>
<name>A0ABY5LKP9_9VIBR</name>
<proteinExistence type="predicted"/>
<evidence type="ECO:0000256" key="1">
    <source>
        <dbReference type="ARBA" id="ARBA00022630"/>
    </source>
</evidence>
<evidence type="ECO:0000313" key="5">
    <source>
        <dbReference type="Proteomes" id="UP001058602"/>
    </source>
</evidence>
<evidence type="ECO:0000259" key="3">
    <source>
        <dbReference type="PROSITE" id="PS50902"/>
    </source>
</evidence>
<dbReference type="RefSeq" id="WP_257085193.1">
    <property type="nucleotide sequence ID" value="NZ_CP102096.1"/>
</dbReference>
<evidence type="ECO:0000256" key="2">
    <source>
        <dbReference type="ARBA" id="ARBA00022643"/>
    </source>
</evidence>
<dbReference type="SUPFAM" id="SSF52218">
    <property type="entry name" value="Flavoproteins"/>
    <property type="match status" value="1"/>
</dbReference>
<gene>
    <name evidence="4" type="ORF">NP165_04890</name>
</gene>
<feature type="domain" description="Flavodoxin-like" evidence="3">
    <location>
        <begin position="51"/>
        <end position="205"/>
    </location>
</feature>
<sequence>MIRWIGIVLLIAVVVVFVVAFVVTRVENAQHAENQQLQERQATASDKQATTAVVVFSRSGNTGILANHIANKTNANIYEITANNYELGVPGLISALKDARSNVAEIMPTRIDLSSYDTVYLGSPIWLYSPAPPIWQFAKDNDFTKKHVVLFNTFNSKFEQHFIDEFEALVRSNGAVSFSHQYVKRGRMGSQISTEQMLKIFDQKQ</sequence>
<dbReference type="Pfam" id="PF12682">
    <property type="entry name" value="Flavodoxin_4"/>
    <property type="match status" value="1"/>
</dbReference>
<organism evidence="4 5">
    <name type="scientific">Vibrio japonicus</name>
    <dbReference type="NCBI Taxonomy" id="1824638"/>
    <lineage>
        <taxon>Bacteria</taxon>
        <taxon>Pseudomonadati</taxon>
        <taxon>Pseudomonadota</taxon>
        <taxon>Gammaproteobacteria</taxon>
        <taxon>Vibrionales</taxon>
        <taxon>Vibrionaceae</taxon>
        <taxon>Vibrio</taxon>
    </lineage>
</organism>
<protein>
    <recommendedName>
        <fullName evidence="3">Flavodoxin-like domain-containing protein</fullName>
    </recommendedName>
</protein>
<evidence type="ECO:0000313" key="4">
    <source>
        <dbReference type="EMBL" id="UUM31470.1"/>
    </source>
</evidence>
<dbReference type="Gene3D" id="3.40.50.360">
    <property type="match status" value="1"/>
</dbReference>
<keyword evidence="2" id="KW-0288">FMN</keyword>
<reference evidence="4" key="1">
    <citation type="submission" date="2022-07" db="EMBL/GenBank/DDBJ databases">
        <title>Complete genome of Vibrio japonicus strain JCM 31412T and phylogenomic assessment of the Nereis clade of the genus Vibrio.</title>
        <authorList>
            <person name="Shlafstein M.D."/>
            <person name="Emsley S.A."/>
            <person name="Ushijima B."/>
            <person name="Videau P."/>
            <person name="Saw J.H."/>
        </authorList>
    </citation>
    <scope>NUCLEOTIDE SEQUENCE</scope>
    <source>
        <strain evidence="4">JCM 31412</strain>
    </source>
</reference>
<accession>A0ABY5LKP9</accession>
<dbReference type="PANTHER" id="PTHR39201">
    <property type="entry name" value="EXPORTED PROTEIN-RELATED"/>
    <property type="match status" value="1"/>
</dbReference>
<dbReference type="PANTHER" id="PTHR39201:SF1">
    <property type="entry name" value="FLAVODOXIN-LIKE DOMAIN-CONTAINING PROTEIN"/>
    <property type="match status" value="1"/>
</dbReference>
<dbReference type="InterPro" id="IPR029039">
    <property type="entry name" value="Flavoprotein-like_sf"/>
</dbReference>
<dbReference type="PROSITE" id="PS50902">
    <property type="entry name" value="FLAVODOXIN_LIKE"/>
    <property type="match status" value="1"/>
</dbReference>
<keyword evidence="5" id="KW-1185">Reference proteome</keyword>
<dbReference type="InterPro" id="IPR008254">
    <property type="entry name" value="Flavodoxin/NO_synth"/>
</dbReference>
<dbReference type="EMBL" id="CP102096">
    <property type="protein sequence ID" value="UUM31470.1"/>
    <property type="molecule type" value="Genomic_DNA"/>
</dbReference>
<dbReference type="Proteomes" id="UP001058602">
    <property type="component" value="Chromosome 1"/>
</dbReference>